<evidence type="ECO:0000259" key="8">
    <source>
        <dbReference type="PROSITE" id="PS50104"/>
    </source>
</evidence>
<dbReference type="GO" id="GO:0006952">
    <property type="term" value="P:defense response"/>
    <property type="evidence" value="ECO:0007669"/>
    <property type="project" value="InterPro"/>
</dbReference>
<accession>A0A8S9NEY3</accession>
<dbReference type="InterPro" id="IPR035897">
    <property type="entry name" value="Toll_tir_struct_dom_sf"/>
</dbReference>
<dbReference type="Pfam" id="PF00931">
    <property type="entry name" value="NB-ARC"/>
    <property type="match status" value="1"/>
</dbReference>
<dbReference type="PROSITE" id="PS50104">
    <property type="entry name" value="TIR"/>
    <property type="match status" value="1"/>
</dbReference>
<dbReference type="InterPro" id="IPR002182">
    <property type="entry name" value="NB-ARC"/>
</dbReference>
<organism evidence="9 10">
    <name type="scientific">Brassica cretica</name>
    <name type="common">Mustard</name>
    <dbReference type="NCBI Taxonomy" id="69181"/>
    <lineage>
        <taxon>Eukaryota</taxon>
        <taxon>Viridiplantae</taxon>
        <taxon>Streptophyta</taxon>
        <taxon>Embryophyta</taxon>
        <taxon>Tracheophyta</taxon>
        <taxon>Spermatophyta</taxon>
        <taxon>Magnoliopsida</taxon>
        <taxon>eudicotyledons</taxon>
        <taxon>Gunneridae</taxon>
        <taxon>Pentapetalae</taxon>
        <taxon>rosids</taxon>
        <taxon>malvids</taxon>
        <taxon>Brassicales</taxon>
        <taxon>Brassicaceae</taxon>
        <taxon>Brassiceae</taxon>
        <taxon>Brassica</taxon>
    </lineage>
</organism>
<comment type="catalytic activity">
    <reaction evidence="6">
        <text>NAD(+) + H2O = ADP-D-ribose + nicotinamide + H(+)</text>
        <dbReference type="Rhea" id="RHEA:16301"/>
        <dbReference type="ChEBI" id="CHEBI:15377"/>
        <dbReference type="ChEBI" id="CHEBI:15378"/>
        <dbReference type="ChEBI" id="CHEBI:17154"/>
        <dbReference type="ChEBI" id="CHEBI:57540"/>
        <dbReference type="ChEBI" id="CHEBI:57967"/>
        <dbReference type="EC" id="3.2.2.6"/>
    </reaction>
    <physiologicalReaction direction="left-to-right" evidence="6">
        <dbReference type="Rhea" id="RHEA:16302"/>
    </physiologicalReaction>
</comment>
<evidence type="ECO:0000256" key="5">
    <source>
        <dbReference type="ARBA" id="ARBA00023027"/>
    </source>
</evidence>
<feature type="region of interest" description="Disordered" evidence="7">
    <location>
        <begin position="772"/>
        <end position="802"/>
    </location>
</feature>
<dbReference type="GO" id="GO:0061809">
    <property type="term" value="F:NAD+ nucleosidase activity, cyclic ADP-ribose generating"/>
    <property type="evidence" value="ECO:0007669"/>
    <property type="project" value="UniProtKB-EC"/>
</dbReference>
<dbReference type="Pfam" id="PF01582">
    <property type="entry name" value="TIR"/>
    <property type="match status" value="1"/>
</dbReference>
<keyword evidence="3" id="KW-0677">Repeat</keyword>
<dbReference type="InterPro" id="IPR027417">
    <property type="entry name" value="P-loop_NTPase"/>
</dbReference>
<proteinExistence type="predicted"/>
<dbReference type="GO" id="GO:0043531">
    <property type="term" value="F:ADP binding"/>
    <property type="evidence" value="ECO:0007669"/>
    <property type="project" value="InterPro"/>
</dbReference>
<feature type="compositionally biased region" description="Acidic residues" evidence="7">
    <location>
        <begin position="784"/>
        <end position="793"/>
    </location>
</feature>
<feature type="domain" description="TIR" evidence="8">
    <location>
        <begin position="5"/>
        <end position="140"/>
    </location>
</feature>
<name>A0A8S9NEY3_BRACR</name>
<reference evidence="9" key="1">
    <citation type="submission" date="2019-12" db="EMBL/GenBank/DDBJ databases">
        <title>Genome sequencing and annotation of Brassica cretica.</title>
        <authorList>
            <person name="Studholme D.J."/>
            <person name="Sarris P."/>
        </authorList>
    </citation>
    <scope>NUCLEOTIDE SEQUENCE</scope>
    <source>
        <strain evidence="9">PFS-109/04</strain>
        <tissue evidence="9">Leaf</tissue>
    </source>
</reference>
<gene>
    <name evidence="9" type="ORF">F2Q69_00041588</name>
</gene>
<protein>
    <recommendedName>
        <fullName evidence="1">ADP-ribosyl cyclase/cyclic ADP-ribose hydrolase</fullName>
        <ecNumber evidence="1">3.2.2.6</ecNumber>
    </recommendedName>
</protein>
<dbReference type="InterPro" id="IPR032675">
    <property type="entry name" value="LRR_dom_sf"/>
</dbReference>
<evidence type="ECO:0000256" key="7">
    <source>
        <dbReference type="SAM" id="MobiDB-lite"/>
    </source>
</evidence>
<dbReference type="InterPro" id="IPR011713">
    <property type="entry name" value="Leu-rich_rpt_3"/>
</dbReference>
<evidence type="ECO:0000256" key="4">
    <source>
        <dbReference type="ARBA" id="ARBA00022801"/>
    </source>
</evidence>
<dbReference type="PANTHER" id="PTHR11017:SF479">
    <property type="entry name" value="DISEASE RESISTANCE PROTEIN (TIR-NBS-LRR CLASS) FAMILY"/>
    <property type="match status" value="1"/>
</dbReference>
<dbReference type="PANTHER" id="PTHR11017">
    <property type="entry name" value="LEUCINE-RICH REPEAT-CONTAINING PROTEIN"/>
    <property type="match status" value="1"/>
</dbReference>
<dbReference type="SUPFAM" id="SSF52540">
    <property type="entry name" value="P-loop containing nucleoside triphosphate hydrolases"/>
    <property type="match status" value="1"/>
</dbReference>
<keyword evidence="4" id="KW-0378">Hydrolase</keyword>
<dbReference type="InterPro" id="IPR000157">
    <property type="entry name" value="TIR_dom"/>
</dbReference>
<dbReference type="GO" id="GO:0007165">
    <property type="term" value="P:signal transduction"/>
    <property type="evidence" value="ECO:0007669"/>
    <property type="project" value="InterPro"/>
</dbReference>
<dbReference type="Pfam" id="PF07725">
    <property type="entry name" value="LRR_3"/>
    <property type="match status" value="1"/>
</dbReference>
<evidence type="ECO:0000256" key="2">
    <source>
        <dbReference type="ARBA" id="ARBA00022614"/>
    </source>
</evidence>
<dbReference type="Gene3D" id="3.80.10.10">
    <property type="entry name" value="Ribonuclease Inhibitor"/>
    <property type="match status" value="2"/>
</dbReference>
<dbReference type="PRINTS" id="PR00364">
    <property type="entry name" value="DISEASERSIST"/>
</dbReference>
<dbReference type="SUPFAM" id="SSF52058">
    <property type="entry name" value="L domain-like"/>
    <property type="match status" value="1"/>
</dbReference>
<evidence type="ECO:0000313" key="9">
    <source>
        <dbReference type="EMBL" id="KAF3503060.1"/>
    </source>
</evidence>
<dbReference type="InterPro" id="IPR045344">
    <property type="entry name" value="C-JID"/>
</dbReference>
<keyword evidence="2" id="KW-0433">Leucine-rich repeat</keyword>
<dbReference type="EC" id="3.2.2.6" evidence="1"/>
<evidence type="ECO:0000256" key="6">
    <source>
        <dbReference type="ARBA" id="ARBA00047304"/>
    </source>
</evidence>
<dbReference type="Pfam" id="PF20160">
    <property type="entry name" value="C-JID"/>
    <property type="match status" value="1"/>
</dbReference>
<dbReference type="AlphaFoldDB" id="A0A8S9NEY3"/>
<dbReference type="Proteomes" id="UP000712600">
    <property type="component" value="Unassembled WGS sequence"/>
</dbReference>
<comment type="caution">
    <text evidence="9">The sequence shown here is derived from an EMBL/GenBank/DDBJ whole genome shotgun (WGS) entry which is preliminary data.</text>
</comment>
<dbReference type="SUPFAM" id="SSF52200">
    <property type="entry name" value="Toll/Interleukin receptor TIR domain"/>
    <property type="match status" value="1"/>
</dbReference>
<evidence type="ECO:0000256" key="1">
    <source>
        <dbReference type="ARBA" id="ARBA00011982"/>
    </source>
</evidence>
<sequence>MTDCEKAERFVYISCVDEVRYSFVSHLSDALRRNGISSVFVDSGDLLSDEAQEKVERARVSVVVLPANRQVCLEKLEKVLNCQRNKEQVVIPVLYGDSILHGEWLSAMNLRGLSPVFQSRNDCSDSKLVEKIVRNVNEKLLYMGRIGMSWKLREIENMVNKQPLGIRGVGIWGMPGIGKTELAKAVFDQVSGGFDACCFIEDYDKAFHENRLFRILVEQLMKDQPANSGSITKKRLRRDKLMNKRVLVVLDDVRNPLLAESFLEDFEWFGPESLIIITSRDKQVFRLCRINQIYEVHGLTEKEALQLFLLCASLNDMGEQSLHEVAMEDTQELEAIFLDTSNLSFDIKHAAFENMLNLRLLKIYCSNPETHPVISFTRGFLHSLPGELRLFHWENYPLQSFPQKFDPRNLVEINMPYSQLKKLWGGTKDLDMGYCTHLMTLPTGINLESLHCLNLSGCSRLTDFPEISRSISDLYLDGTAIEEVPWWIENISRLSHLSMNGCNKLNKISPNISKLKFLVEVDFSNCESLTEDSWQNHPEEISTSVTTVNMSGNSFQRLPDTWTSIQPEDLIFHSCRNLVSLPTLPTSLFRLTANNCESLESFHGSFSYPQAAFQFINCFKLNHHARELILQSDCAYAILPGEELPAHFTHRAAGSVLTIYLPRSSLSKRFPSFKACIMIESRSGSFHFGLVWPFKGGSDKIYYSCCLTNTPSTRNHLIVFHCEFSPDDVNDSRAELNYSDVQFEFDCLDDKKEMIQIKECGIQLLEVSPSADESGKIFKPESGYDSEESDVEDIGSCKRIRV</sequence>
<keyword evidence="5" id="KW-0520">NAD</keyword>
<dbReference type="EMBL" id="QGKX02001621">
    <property type="protein sequence ID" value="KAF3503060.1"/>
    <property type="molecule type" value="Genomic_DNA"/>
</dbReference>
<evidence type="ECO:0000313" key="10">
    <source>
        <dbReference type="Proteomes" id="UP000712600"/>
    </source>
</evidence>
<dbReference type="InterPro" id="IPR044974">
    <property type="entry name" value="Disease_R_plants"/>
</dbReference>
<evidence type="ECO:0000256" key="3">
    <source>
        <dbReference type="ARBA" id="ARBA00022737"/>
    </source>
</evidence>
<dbReference type="Gene3D" id="3.40.50.300">
    <property type="entry name" value="P-loop containing nucleotide triphosphate hydrolases"/>
    <property type="match status" value="1"/>
</dbReference>
<dbReference type="Gene3D" id="3.40.50.10140">
    <property type="entry name" value="Toll/interleukin-1 receptor homology (TIR) domain"/>
    <property type="match status" value="1"/>
</dbReference>